<keyword evidence="2" id="KW-1185">Reference proteome</keyword>
<reference evidence="2" key="1">
    <citation type="journal article" date="2019" name="Int. J. Syst. Evol. Microbiol.">
        <title>The Global Catalogue of Microorganisms (GCM) 10K type strain sequencing project: providing services to taxonomists for standard genome sequencing and annotation.</title>
        <authorList>
            <consortium name="The Broad Institute Genomics Platform"/>
            <consortium name="The Broad Institute Genome Sequencing Center for Infectious Disease"/>
            <person name="Wu L."/>
            <person name="Ma J."/>
        </authorList>
    </citation>
    <scope>NUCLEOTIDE SEQUENCE [LARGE SCALE GENOMIC DNA]</scope>
    <source>
        <strain evidence="2">JCM 9092</strain>
    </source>
</reference>
<comment type="caution">
    <text evidence="1">The sequence shown here is derived from an EMBL/GenBank/DDBJ whole genome shotgun (WGS) entry which is preliminary data.</text>
</comment>
<evidence type="ECO:0000313" key="2">
    <source>
        <dbReference type="Proteomes" id="UP001501637"/>
    </source>
</evidence>
<organism evidence="1 2">
    <name type="scientific">Streptomyces rectiviolaceus</name>
    <dbReference type="NCBI Taxonomy" id="332591"/>
    <lineage>
        <taxon>Bacteria</taxon>
        <taxon>Bacillati</taxon>
        <taxon>Actinomycetota</taxon>
        <taxon>Actinomycetes</taxon>
        <taxon>Kitasatosporales</taxon>
        <taxon>Streptomycetaceae</taxon>
        <taxon>Streptomyces</taxon>
    </lineage>
</organism>
<protein>
    <submittedName>
        <fullName evidence="1">Uncharacterized protein</fullName>
    </submittedName>
</protein>
<sequence length="67" mass="7171">MGGAVALPHWFSRLFPGPINVLGLMTQRPMADDRISHVGYHPPGVSPGLGQMVWVPAITPPAVQVMN</sequence>
<dbReference type="EMBL" id="BAAAUG010000036">
    <property type="protein sequence ID" value="GAA3099913.1"/>
    <property type="molecule type" value="Genomic_DNA"/>
</dbReference>
<gene>
    <name evidence="1" type="ORF">GCM10010449_23890</name>
</gene>
<dbReference type="Proteomes" id="UP001501637">
    <property type="component" value="Unassembled WGS sequence"/>
</dbReference>
<proteinExistence type="predicted"/>
<accession>A0ABP6MCH8</accession>
<evidence type="ECO:0000313" key="1">
    <source>
        <dbReference type="EMBL" id="GAA3099913.1"/>
    </source>
</evidence>
<name>A0ABP6MCH8_9ACTN</name>